<comment type="caution">
    <text evidence="1">The sequence shown here is derived from an EMBL/GenBank/DDBJ whole genome shotgun (WGS) entry which is preliminary data.</text>
</comment>
<reference evidence="1 2" key="1">
    <citation type="submission" date="2019-06" db="EMBL/GenBank/DDBJ databases">
        <title>Genome Sequence of the Brown Rot Fungal Pathogen Monilinia laxa.</title>
        <authorList>
            <person name="De Miccolis Angelini R.M."/>
            <person name="Landi L."/>
            <person name="Abate D."/>
            <person name="Pollastro S."/>
            <person name="Romanazzi G."/>
            <person name="Faretra F."/>
        </authorList>
    </citation>
    <scope>NUCLEOTIDE SEQUENCE [LARGE SCALE GENOMIC DNA]</scope>
    <source>
        <strain evidence="1 2">Mlax316</strain>
    </source>
</reference>
<dbReference type="EMBL" id="VIGI01000007">
    <property type="protein sequence ID" value="KAB8298185.1"/>
    <property type="molecule type" value="Genomic_DNA"/>
</dbReference>
<organism evidence="1 2">
    <name type="scientific">Monilinia laxa</name>
    <name type="common">Brown rot fungus</name>
    <name type="synonym">Sclerotinia laxa</name>
    <dbReference type="NCBI Taxonomy" id="61186"/>
    <lineage>
        <taxon>Eukaryota</taxon>
        <taxon>Fungi</taxon>
        <taxon>Dikarya</taxon>
        <taxon>Ascomycota</taxon>
        <taxon>Pezizomycotina</taxon>
        <taxon>Leotiomycetes</taxon>
        <taxon>Helotiales</taxon>
        <taxon>Sclerotiniaceae</taxon>
        <taxon>Monilinia</taxon>
    </lineage>
</organism>
<name>A0A5N6K6H5_MONLA</name>
<dbReference type="Proteomes" id="UP000326757">
    <property type="component" value="Unassembled WGS sequence"/>
</dbReference>
<proteinExistence type="predicted"/>
<keyword evidence="2" id="KW-1185">Reference proteome</keyword>
<evidence type="ECO:0000313" key="1">
    <source>
        <dbReference type="EMBL" id="KAB8298185.1"/>
    </source>
</evidence>
<protein>
    <submittedName>
        <fullName evidence="1">Uncharacterized protein</fullName>
    </submittedName>
</protein>
<gene>
    <name evidence="1" type="ORF">EYC80_001930</name>
</gene>
<sequence>MNARARCEMDTNMKGYGNGTENEMKRKGRKSRCCIPWIDPYTYISPRIYNPTKQRENVASGVPRSPCGRLHEATSTRIVTWIENYNNYKSID</sequence>
<accession>A0A5N6K6H5</accession>
<evidence type="ECO:0000313" key="2">
    <source>
        <dbReference type="Proteomes" id="UP000326757"/>
    </source>
</evidence>
<dbReference type="AlphaFoldDB" id="A0A5N6K6H5"/>